<keyword evidence="4" id="KW-1185">Reference proteome</keyword>
<evidence type="ECO:0000313" key="4">
    <source>
        <dbReference type="Proteomes" id="UP001358614"/>
    </source>
</evidence>
<name>A0AAX4KS79_9TREE</name>
<feature type="compositionally biased region" description="Polar residues" evidence="1">
    <location>
        <begin position="133"/>
        <end position="152"/>
    </location>
</feature>
<feature type="compositionally biased region" description="Low complexity" evidence="1">
    <location>
        <begin position="7"/>
        <end position="37"/>
    </location>
</feature>
<feature type="compositionally biased region" description="Basic and acidic residues" evidence="1">
    <location>
        <begin position="115"/>
        <end position="132"/>
    </location>
</feature>
<keyword evidence="2" id="KW-0472">Membrane</keyword>
<feature type="transmembrane region" description="Helical" evidence="2">
    <location>
        <begin position="76"/>
        <end position="97"/>
    </location>
</feature>
<dbReference type="AlphaFoldDB" id="A0AAX4KS79"/>
<protein>
    <submittedName>
        <fullName evidence="3">Uncharacterized protein</fullName>
    </submittedName>
</protein>
<evidence type="ECO:0000256" key="1">
    <source>
        <dbReference type="SAM" id="MobiDB-lite"/>
    </source>
</evidence>
<keyword evidence="2" id="KW-1133">Transmembrane helix</keyword>
<feature type="compositionally biased region" description="Low complexity" evidence="1">
    <location>
        <begin position="190"/>
        <end position="202"/>
    </location>
</feature>
<dbReference type="Proteomes" id="UP001358614">
    <property type="component" value="Chromosome 2"/>
</dbReference>
<gene>
    <name evidence="3" type="ORF">V865_007169</name>
</gene>
<evidence type="ECO:0000313" key="3">
    <source>
        <dbReference type="EMBL" id="WWD09049.1"/>
    </source>
</evidence>
<dbReference type="EMBL" id="CP144090">
    <property type="protein sequence ID" value="WWD09049.1"/>
    <property type="molecule type" value="Genomic_DNA"/>
</dbReference>
<dbReference type="RefSeq" id="XP_066087016.1">
    <property type="nucleotide sequence ID" value="XM_066230919.1"/>
</dbReference>
<sequence length="217" mass="23329">MGLETGSLSPSTISTSTSHPSSLSSTSASASASVPSSIIDTSPTSSWSSSLEPLSPSHNPLTSSALESLAKSLPTYLAVGGSVLGVLIVIALGSWWYRRRKRMNRFGSDEEYEEEWRVVRSKREEGDLEKGRNSPNCTENGGDNNNKSATTTTHKHGNVEDPSEMYTITHATPSKSSPNLSVHVDQYDISPASSPMSSPMSSRTGSHENLVQKREEL</sequence>
<dbReference type="GeneID" id="91105970"/>
<organism evidence="3 4">
    <name type="scientific">Kwoniella europaea PYCC6329</name>
    <dbReference type="NCBI Taxonomy" id="1423913"/>
    <lineage>
        <taxon>Eukaryota</taxon>
        <taxon>Fungi</taxon>
        <taxon>Dikarya</taxon>
        <taxon>Basidiomycota</taxon>
        <taxon>Agaricomycotina</taxon>
        <taxon>Tremellomycetes</taxon>
        <taxon>Tremellales</taxon>
        <taxon>Cryptococcaceae</taxon>
        <taxon>Kwoniella</taxon>
    </lineage>
</organism>
<feature type="region of interest" description="Disordered" evidence="1">
    <location>
        <begin position="1"/>
        <end position="37"/>
    </location>
</feature>
<accession>A0AAX4KS79</accession>
<keyword evidence="2" id="KW-0812">Transmembrane</keyword>
<evidence type="ECO:0000256" key="2">
    <source>
        <dbReference type="SAM" id="Phobius"/>
    </source>
</evidence>
<feature type="compositionally biased region" description="Polar residues" evidence="1">
    <location>
        <begin position="169"/>
        <end position="180"/>
    </location>
</feature>
<proteinExistence type="predicted"/>
<feature type="region of interest" description="Disordered" evidence="1">
    <location>
        <begin position="108"/>
        <end position="217"/>
    </location>
</feature>
<dbReference type="KEGG" id="ker:91105970"/>
<reference evidence="3 4" key="1">
    <citation type="submission" date="2024-01" db="EMBL/GenBank/DDBJ databases">
        <title>Comparative genomics of Cryptococcus and Kwoniella reveals pathogenesis evolution and contrasting modes of karyotype evolution via chromosome fusion or intercentromeric recombination.</title>
        <authorList>
            <person name="Coelho M.A."/>
            <person name="David-Palma M."/>
            <person name="Shea T."/>
            <person name="Bowers K."/>
            <person name="McGinley-Smith S."/>
            <person name="Mohammad A.W."/>
            <person name="Gnirke A."/>
            <person name="Yurkov A.M."/>
            <person name="Nowrousian M."/>
            <person name="Sun S."/>
            <person name="Cuomo C.A."/>
            <person name="Heitman J."/>
        </authorList>
    </citation>
    <scope>NUCLEOTIDE SEQUENCE [LARGE SCALE GENOMIC DNA]</scope>
    <source>
        <strain evidence="3 4">PYCC6329</strain>
    </source>
</reference>
<dbReference type="CDD" id="cd12087">
    <property type="entry name" value="TM_EGFR-like"/>
    <property type="match status" value="1"/>
</dbReference>